<name>A0AC35TXK5_9BILA</name>
<evidence type="ECO:0000313" key="2">
    <source>
        <dbReference type="WBParaSite" id="RSKR_0000560000.1"/>
    </source>
</evidence>
<dbReference type="WBParaSite" id="RSKR_0000560000.1">
    <property type="protein sequence ID" value="RSKR_0000560000.1"/>
    <property type="gene ID" value="RSKR_0000560000"/>
</dbReference>
<organism evidence="1 2">
    <name type="scientific">Rhabditophanes sp. KR3021</name>
    <dbReference type="NCBI Taxonomy" id="114890"/>
    <lineage>
        <taxon>Eukaryota</taxon>
        <taxon>Metazoa</taxon>
        <taxon>Ecdysozoa</taxon>
        <taxon>Nematoda</taxon>
        <taxon>Chromadorea</taxon>
        <taxon>Rhabditida</taxon>
        <taxon>Tylenchina</taxon>
        <taxon>Panagrolaimomorpha</taxon>
        <taxon>Strongyloidoidea</taxon>
        <taxon>Alloionematidae</taxon>
        <taxon>Rhabditophanes</taxon>
    </lineage>
</organism>
<dbReference type="Proteomes" id="UP000095286">
    <property type="component" value="Unplaced"/>
</dbReference>
<sequence length="139" mass="15349">MVLPQSLLRSAQNHPMLIELKNGETYNGHLASCDSWMNIHLKDAICTSKDGDKFVKYPEVLIRGSTVKYIRIPEEVVELVKKEAEDARKQQKDNRKYKKTFTTRGGGAQRGGRGGGNAGGARGGSRGAGNFQHNPRPQQ</sequence>
<reference evidence="2" key="1">
    <citation type="submission" date="2016-11" db="UniProtKB">
        <authorList>
            <consortium name="WormBaseParasite"/>
        </authorList>
    </citation>
    <scope>IDENTIFICATION</scope>
    <source>
        <strain evidence="2">KR3021</strain>
    </source>
</reference>
<proteinExistence type="predicted"/>
<accession>A0AC35TXK5</accession>
<evidence type="ECO:0000313" key="1">
    <source>
        <dbReference type="Proteomes" id="UP000095286"/>
    </source>
</evidence>
<protein>
    <submittedName>
        <fullName evidence="2">U6 snRNA-associated Sm-like protein LSm4</fullName>
    </submittedName>
</protein>